<keyword evidence="4 11" id="KW-0812">Transmembrane</keyword>
<feature type="transmembrane region" description="Helical" evidence="11">
    <location>
        <begin position="129"/>
        <end position="154"/>
    </location>
</feature>
<dbReference type="InterPro" id="IPR029012">
    <property type="entry name" value="Helix_hairpin_bin_sf"/>
</dbReference>
<comment type="subcellular location">
    <subcellularLocation>
        <location evidence="1">Endoplasmic reticulum membrane</location>
        <topology evidence="1">Multi-pass membrane protein</topology>
    </subcellularLocation>
</comment>
<keyword evidence="12" id="KW-1185">Reference proteome</keyword>
<keyword evidence="7 11" id="KW-0472">Membrane</keyword>
<evidence type="ECO:0000256" key="10">
    <source>
        <dbReference type="SAM" id="Coils"/>
    </source>
</evidence>
<proteinExistence type="inferred from homology"/>
<evidence type="ECO:0000256" key="4">
    <source>
        <dbReference type="ARBA" id="ARBA00022692"/>
    </source>
</evidence>
<reference evidence="13" key="1">
    <citation type="submission" date="2025-08" db="UniProtKB">
        <authorList>
            <consortium name="RefSeq"/>
        </authorList>
    </citation>
    <scope>IDENTIFICATION</scope>
    <source>
        <tissue evidence="13">Testes</tissue>
    </source>
</reference>
<dbReference type="Pfam" id="PF04420">
    <property type="entry name" value="CHD5"/>
    <property type="match status" value="1"/>
</dbReference>
<dbReference type="RefSeq" id="XP_006811868.1">
    <property type="nucleotide sequence ID" value="XM_006811805.1"/>
</dbReference>
<evidence type="ECO:0000256" key="1">
    <source>
        <dbReference type="ARBA" id="ARBA00004477"/>
    </source>
</evidence>
<evidence type="ECO:0000256" key="9">
    <source>
        <dbReference type="ARBA" id="ARBA00033006"/>
    </source>
</evidence>
<dbReference type="Gene3D" id="1.10.287.660">
    <property type="entry name" value="Helix hairpin bin"/>
    <property type="match status" value="1"/>
</dbReference>
<organism evidence="12 13">
    <name type="scientific">Saccoglossus kowalevskii</name>
    <name type="common">Acorn worm</name>
    <dbReference type="NCBI Taxonomy" id="10224"/>
    <lineage>
        <taxon>Eukaryota</taxon>
        <taxon>Metazoa</taxon>
        <taxon>Hemichordata</taxon>
        <taxon>Enteropneusta</taxon>
        <taxon>Harrimaniidae</taxon>
        <taxon>Saccoglossus</taxon>
    </lineage>
</organism>
<evidence type="ECO:0000256" key="3">
    <source>
        <dbReference type="ARBA" id="ARBA00017951"/>
    </source>
</evidence>
<evidence type="ECO:0000313" key="13">
    <source>
        <dbReference type="RefSeq" id="XP_006811868.1"/>
    </source>
</evidence>
<dbReference type="PANTHER" id="PTHR42650:SF1">
    <property type="entry name" value="GUIDED ENTRY OF TAIL-ANCHORED PROTEINS FACTOR 1"/>
    <property type="match status" value="1"/>
</dbReference>
<evidence type="ECO:0000256" key="8">
    <source>
        <dbReference type="ARBA" id="ARBA00032437"/>
    </source>
</evidence>
<feature type="transmembrane region" description="Helical" evidence="11">
    <location>
        <begin position="6"/>
        <end position="32"/>
    </location>
</feature>
<evidence type="ECO:0000256" key="2">
    <source>
        <dbReference type="ARBA" id="ARBA00010799"/>
    </source>
</evidence>
<evidence type="ECO:0000256" key="6">
    <source>
        <dbReference type="ARBA" id="ARBA00022989"/>
    </source>
</evidence>
<evidence type="ECO:0000313" key="12">
    <source>
        <dbReference type="Proteomes" id="UP000694865"/>
    </source>
</evidence>
<keyword evidence="6 11" id="KW-1133">Transmembrane helix</keyword>
<dbReference type="Proteomes" id="UP000694865">
    <property type="component" value="Unplaced"/>
</dbReference>
<protein>
    <recommendedName>
        <fullName evidence="3">Guided entry of tail-anchored proteins factor 1</fullName>
    </recommendedName>
    <alternativeName>
        <fullName evidence="8">Tail-anchored protein insertion receptor WRB</fullName>
    </alternativeName>
    <alternativeName>
        <fullName evidence="9">Tryptophan-rich basic protein</fullName>
    </alternativeName>
</protein>
<gene>
    <name evidence="13" type="primary">LOC102803984</name>
</gene>
<evidence type="ECO:0000256" key="7">
    <source>
        <dbReference type="ARBA" id="ARBA00023136"/>
    </source>
</evidence>
<evidence type="ECO:0000256" key="5">
    <source>
        <dbReference type="ARBA" id="ARBA00022824"/>
    </source>
</evidence>
<dbReference type="PANTHER" id="PTHR42650">
    <property type="entry name" value="TAIL-ANCHORED PROTEIN INSERTION RECEPTOR WRB"/>
    <property type="match status" value="1"/>
</dbReference>
<feature type="transmembrane region" description="Helical" evidence="11">
    <location>
        <begin position="95"/>
        <end position="117"/>
    </location>
</feature>
<feature type="coiled-coil region" evidence="10">
    <location>
        <begin position="29"/>
        <end position="85"/>
    </location>
</feature>
<evidence type="ECO:0000256" key="11">
    <source>
        <dbReference type="SAM" id="Phobius"/>
    </source>
</evidence>
<dbReference type="GeneID" id="102803984"/>
<comment type="similarity">
    <text evidence="2">Belongs to the WRB/GET1 family.</text>
</comment>
<name>A0ABM0LVS7_SACKO</name>
<sequence length="167" mass="19669">MSASIVIFVVVFMLCLLHTFTTFFVRLILAWLEKENSEHYTKLQNLKELQRELSKINAKNEFAKYARTQRKMNKLTEDLADFNRSRSATSMKYRWCFTGMLYCIQALIYIYLIWTYYKTPIIKLDPDWLYPLATFIAIPTGIHGAVGITCWLLICNKVSKLFIESVR</sequence>
<keyword evidence="10" id="KW-0175">Coiled coil</keyword>
<dbReference type="InterPro" id="IPR028945">
    <property type="entry name" value="Get1"/>
</dbReference>
<accession>A0ABM0LVS7</accession>
<keyword evidence="5" id="KW-0256">Endoplasmic reticulum</keyword>